<protein>
    <recommendedName>
        <fullName evidence="6">Neuroblast differentiation-associated protein AHNAK</fullName>
    </recommendedName>
</protein>
<reference evidence="4" key="1">
    <citation type="submission" date="2022-06" db="EMBL/GenBank/DDBJ databases">
        <authorList>
            <person name="Berger JAMES D."/>
            <person name="Berger JAMES D."/>
        </authorList>
    </citation>
    <scope>NUCLEOTIDE SEQUENCE [LARGE SCALE GENOMIC DNA]</scope>
</reference>
<evidence type="ECO:0008006" key="6">
    <source>
        <dbReference type="Google" id="ProtNLM"/>
    </source>
</evidence>
<feature type="compositionally biased region" description="Basic and acidic residues" evidence="3">
    <location>
        <begin position="409"/>
        <end position="439"/>
    </location>
</feature>
<dbReference type="GO" id="GO:0005737">
    <property type="term" value="C:cytoplasm"/>
    <property type="evidence" value="ECO:0007669"/>
    <property type="project" value="TreeGrafter"/>
</dbReference>
<organism evidence="4 5">
    <name type="scientific">Schistosoma rodhaini</name>
    <dbReference type="NCBI Taxonomy" id="6188"/>
    <lineage>
        <taxon>Eukaryota</taxon>
        <taxon>Metazoa</taxon>
        <taxon>Spiralia</taxon>
        <taxon>Lophotrochozoa</taxon>
        <taxon>Platyhelminthes</taxon>
        <taxon>Trematoda</taxon>
        <taxon>Digenea</taxon>
        <taxon>Strigeidida</taxon>
        <taxon>Schistosomatoidea</taxon>
        <taxon>Schistosomatidae</taxon>
        <taxon>Schistosoma</taxon>
    </lineage>
</organism>
<reference evidence="5" key="2">
    <citation type="submission" date="2023-11" db="UniProtKB">
        <authorList>
            <consortium name="WormBaseParasite"/>
        </authorList>
    </citation>
    <scope>IDENTIFICATION</scope>
</reference>
<evidence type="ECO:0000313" key="4">
    <source>
        <dbReference type="Proteomes" id="UP000050792"/>
    </source>
</evidence>
<feature type="region of interest" description="Disordered" evidence="3">
    <location>
        <begin position="4853"/>
        <end position="4898"/>
    </location>
</feature>
<evidence type="ECO:0000256" key="2">
    <source>
        <dbReference type="ARBA" id="ARBA00023242"/>
    </source>
</evidence>
<dbReference type="GO" id="GO:0043484">
    <property type="term" value="P:regulation of RNA splicing"/>
    <property type="evidence" value="ECO:0007669"/>
    <property type="project" value="TreeGrafter"/>
</dbReference>
<dbReference type="GO" id="GO:0005634">
    <property type="term" value="C:nucleus"/>
    <property type="evidence" value="ECO:0007669"/>
    <property type="project" value="UniProtKB-SubCell"/>
</dbReference>
<dbReference type="PANTHER" id="PTHR23348">
    <property type="entry name" value="PERIAXIN/AHNAK"/>
    <property type="match status" value="1"/>
</dbReference>
<keyword evidence="4" id="KW-1185">Reference proteome</keyword>
<dbReference type="WBParaSite" id="SRDH1_79630.1">
    <property type="protein sequence ID" value="SRDH1_79630.1"/>
    <property type="gene ID" value="SRDH1_79630"/>
</dbReference>
<evidence type="ECO:0000256" key="3">
    <source>
        <dbReference type="SAM" id="MobiDB-lite"/>
    </source>
</evidence>
<dbReference type="PANTHER" id="PTHR23348:SF16">
    <property type="entry name" value="LEUCINE RICH REPEAT FAMILY PROTEIN"/>
    <property type="match status" value="1"/>
</dbReference>
<name>A0AA85G7A2_9TREM</name>
<comment type="subcellular location">
    <subcellularLocation>
        <location evidence="1">Nucleus</location>
    </subcellularLocation>
</comment>
<proteinExistence type="predicted"/>
<sequence>MSTEMNPVDIEQSHQTDESIKVDLMKIDDNLKSTITCKLYDTLTDPECKKSKLSDVWETSNTPPLEYQEYDSLKVKKDLCKDDTINVDVVVDDDDHLKKLYDTEKLGLCYRHTDDYEIYHSSIEKDICTELDNPMYIPIKLPLSSNLYVPVYYVQSSEESSPKFNKHNMDFNDSKNIHKDSNHNHHIKSMVSHKYLLNSHDNLSKQNESQRLASDYHININNQGYENCISKYDRTKPEPNPYDLEICNVQNELNEPLMNTKQSGKYKSKTNKGLLKQKLQFMKPKIKMNMNSTENEIVLPENQRKITDESSRMEKRRKVGCSPKLKFKKHEHQNINDLEVMQQNDKPVEAVISGKQYKLPHVNSNNKIIENVAIETQRIESKQLTRKTKMNNIKKNEVKEKKLKTSKGVQKEKSRKPEDKIMKEKRIEDVKQKKDDEKVKKKNAKRMVNPCIKLQRTNVNKIKKVENKDDNQITAEMNVEQGLTKTPETQENEKAQPKKFNWSPNITLPKLKVHGPDVSGKLHADAPDVNVNVTGPSVKVPSVKASGHLPTVDVSVPDASLGGDLSGKLDLEGVGVGVVDADLNLPDLQISGNVSAPSIEGDLSMPDVSANLDTDVKLPSVQLTGPDLRVHGEMPDVDVGAKVDVPKPHISIKAPKFGFGLGKKKTKVKTPKADVKVEGGAGGEIDLDAGLDAHLDGKTRKGGKKFHWSPKFGLPKGGLKIGGGAGVGVPDTSVSVSGPTGGVDVSLPKPELDVSMEVPDVDVSASGPEIGVSGGAIRGGELGLTGKVSSPDVDVSVPSKKKFTFGWGSKGKKAKKVKLPTVSGDVDAGLDVGGKVDVPSVKVDVDSGDRVKGKKFHWSPNITLPKLKVHGPDVSGKLHADAPDVNVNVTGPSVKVPSVKASGHLPTVDVSVPDASLGGDLSGKLDLEGVGVGVVDADLNLPDLQISGNVSAPSIEGDLSMPDVSANLDTDVKLPSVQLTGPDLRVHGEMPDVDVGAKVDVPKPHISIKAPKFGFGLGKKKTKVKTPKADVKVEGGAGGEIDLDAGLDAHLDGKTRKGGKKFHWSPKFGLPKGGLKIGGGAGVGVPDTSVSVSGPTGGVDVSLPKPELDVSMEVPDVDVSASGPEIGVSGGAIRGGELGLTGKVSSPDVDVSVPSKKKFTFGWGSKGKKAKKVKLPTVSGDVDAGLDVGGKVDVPSVKVDVDSGDRVKGKKFHWSPNITLPKLKVHGPDVSGKLHADAPDVNVNVTGPSVKVPSVKASGHLPTVDVSVPDASLGGDLSGKLDLEGVGVGVVDADLNLPDLQISGNVSAPSIEGDLSMPDVSANLDTDVKLPSVQLTGPDLRVHGEMPDVDVGAKVDVPKPHISIKAPKFGFGLGKKKTKVKTPKADVKVEGGAGGEIDLDAGLDAHLDGKTRKGGKKFHWSPKFGLPKGGLKIGGGAGVGVPDTSVSVSGPTGGVDVSLPKPELDVSMEVPDVDVSASGPEIGVSGGAIRGGELGLTGKVSSPDVDVSVPSKKKFTFGWGSKGKKAKKVKLPTVSGDVDAGLDVGGKVDVPSVKVDVDSGDRVKGKKFHWSPNITLPKLKVHGPDVSGKLHADAPDVNVNVTGPSVKVPSVKASGHLPTVDVSVPDASLGGDLSGKLDLEGVGVGVVDADLNLPDLQISGNVSAPSIEGDLSMPDVSANLDTDVKLPSVQLTGPDLRVHGEMPDVDVGAKVDVPKPHISIKAPKFGFGLGKKKTKAKTPKADVKVEGGAGGEIDLDAGLDAHLDGKTRKGGKKFHWSPKFGLPKGGLKIGGGAGVGVPDTSVSVSGPTGGVDVSLPKPELDVSMEVPDVDVSASGPEIGVSGGAIRGGELGLTGKVSSPDVDVSVPSKKKFTFGWGSKGKKAKKVKLPTVSGDVDAGLDVGGKVDVPSVKVDVDSGDRVKGKKFHWSPNITLPKLKVHGPDVSGKLHADAPDVNVNVTGPSVKVPSVKASGHLPTVDVSVPDASLGGDLSGKLDLEGVGVGVVDADLNLPDLQISGNVSAPSIEGDLSMPDVSANLDTDVKLPSVQLTGPDLRVHGEMPDVDVGAKVDVPKPHISIKAPKFGFGLGKKKTKAKTPKADVKVEGGAGGEIDLDAGLDAHLDGKTRKGGKKFHWSPKFGLPKGGLKIGGGAGVGVPDTSVSVSGPTGGVDVSLPKPELDVSMEVPDVDVSASGPEIGVSGGAIRGGELGLTGKVSSPDVDVSVPSKKKFTFGWGSKGKKAKKVKLPTVSGDVDAGLDVGGKVDVPSVKVDVDSGDRVKGKKFHWSPNITLPKLKVHGPDVSGKLHADAPDVNVNVTGPSVKVPSVKASGHLPTVDVSVPDASLGGDLSGPTGGVDVSLPKPELDVSMEVPDVDVSASGPEIGVSGGAIRGGELGLTGKVSSPDVDVSVPSKKKFTFGWGSKGKKAKKVKLPTVSGDVDAGLDVGGKVDVPSVKVDVDSGDRVKGKKFHWSPNITLPKLKVHGPDVSGKLHADAPDVNVNVTGPSVKVPSVKASGHLPTVDVSVPDASLGGDLSGKLDLEGVGVGVVDADLNLPDLQISGNVSAPSIEGDLSMPDVSANLDTDVKLPSVQLTGPDLRVHGEMPDVDVGAKVDVPKPHISIKAPKFGFGLGKKKTKVKTPKADVKVEGGAGGEIDLDAGLDAHLDGKTRKGGKKFHWSPKFGLPKGGLKIGGGAGVGVPDTSVSVSGPTGGVDVSLPKPELDVSMEVPDVDVSASGPEIGVSGGAIRGGELGLTGKVSSPDVDVSVPSKKKFTFGWGSKGKKAKKVKLPTVSGDVDAGLDVGGKVDVPSVKVDVDSGDRVKGKKFHWSPNITLPKLKVHGPDVSGKLHADAPDVNVNVTGPSVKVPSVKASGHLPTVDVSVPDASLGGDLSGKLDLEGVGVGVVDADLNLPDLQISGNVSAPSIEGDLSMPDVSANLDTDVKLPSVQLTGPDLRVHGEMPDVDVGAKVDVPKPHISIKAPKFGFGLGKKKTKVKTPKADVKVEGGAGGEIDLDAGLDAHLDGKTRKGGKKFHWSPKFGLPKGGLKIGGGAGVGVPDTSVSVSGPTGGVDVSLPKPELDVSMEVPDVDVSASGPEIGVSGGAIRGGELGLTGKVSSPDVDVSVPSKKKFTFGWGSKGKKAKKVKLPTVSGDVDAGLDVGGKVDVPSVKVDVDSGDRVKGKKFHWSPNITLPKLKVHGPDVSGKLHADAPDVNVNVTGPSVKVPSVKASGHLPTVDVSVPDASLGGDLSGKLDLEGVGVGVVDADLNLPDLQISGNVSAPSIEGDLSMPDVSANLDTDVKLPSVQLTGPDLRVHGEMPDVDVGAKVDVPKPHISIKAPKFGFGLGKKKTKVKTPKADVKVEGGAGGEIDLDAGLDAHLDGKTRKGGKKFHWSPKFGLPKGGLKIGGGAGVGVPDTSVSVSGPTGGVDVSLPKPELDVSMEVPDVDVSASGPEIGVSGGAIRGGELGLTGKVSSPDVDVSVPSKKKFTFGWGSKGKKAKKVKLPTVSGDVDAGLDVGGKVDVPSVKVDVDSGDRVKGKKFHWSPNITLPKLKVHGPDVSGKLHADAPDVNVNVTGPSVKVPSVKASGHLPTVDVSVPDASLGGDLSGKLDLEGVGVGVVDADLNLPDLQISGNVSAPSIEGDLSMPDVSANLDTDVKLPSVQLTGPDLRVHGEMPDVDVGAKVDVPKPHISIKAPKFGFGLGKKKTKVKTPKADVKVEGGAGGEIDLDAGLDAHLDGKTRKGGKKFHWSPKFGLPKGGLKIGGGAGVGVPDTSVSVSGPTGGVDVSLPKPELDVSMEVPDVDVSASGPEIGVSGGAIRGGELGLTGKVSSPDVDVSVPSKKKFTFGWGSKGKKAKKVKLPTVSGDVDAGLDVGGKVDVPSVKVDVNSGDRVKGKKFHWSPNITLPKLKVHGPDVSGKLHADAPDVNVNVTGPSVKVPSVKASGHLPTVDVSVPDASLGGDLSGKLDLEGVGVGVVDADLNLPDLQISGNVSAPSIEGDLSMPDVSANLDTDVKLPSVQLTGPDLRVHGEMPDVDVGAKVDVPKPHISIKAPKFGFGLGKKKTKVKTPKADVKVEGGAGGEIDLDAGLDAHLDGKTRKGGKKFHWSPKFGLPKGGLKIGGGAGVGVPDTSVSVSGPTGGVDVSLPKPELDVSMEVPDVDVSASGPEIGVSGGAIRGGELGLTGKVSSPDVDVSVPSKKKFTFGWGSKGKKAKKVKLPTVSGDVDAGLDVGGKVDVPSVKVDVDSGDRVKGKKFHWSPNITLPKLKVHGPDVSGKLHADAPDVNVNVTGPSVKVPSVKASGHLPTVDVSVPDASLGGDLSGKLDLEGVGVGVVDADLNLPDLQISGNVSAPSIEGDLSMPDVSANLDTDVKLPSVQLTGPDLRVHGEMPDVDVGAKVDVPKPHISIKAPKFGFGLGKKKTKVKTPKADVKVEGGAGGEIDLDAGLDAHLDGKTRKGGKKFHWSPKFGLPKGGLKIGGGAGVGVPDTSVSVSGPTGGVDVSLPKPELDVSMEVPDVDVSASGPEIGVSGGAIRGGELGLTGKVSSPDVDVSVPSKKKFTFGWGSKGKKAKKVKLPTVSGDVDAGLDVGGKVDVPSVKVDVDSGDRVKGKKFHWSPNITLPKLKVHGPDVSGKLHADAPDVNVNVTGTSELNNCVCSTMISSFPSSVDYSPSYILSDSCLSSEFLQSYAPASVVVMSDDGNFSTTGTFNPPVVSSPSPTEPLEPVDLLPVVEEPLISPFSSPEFCNSSTLPSRILPRNAFQDIDESFSSPVDSGFNGDISNDEVEIDEIFIVPIQTNRVLPKEQYFTESQDILAAEAEEKSYHPAENLDASHGMKSDKTKLHSPFHIFKSKKHEKDSVHRVKVIDANDQISRNTEKPNVDNTHHSIPDGTGHNKVDSKSKKKVKSHHKKPRIFGGQISTNEIISDTPMKLDHHEDYHDVIGLSFSDHNTDLTLTPRRSPSKLRDPSIRKTWHGAREPYSDFVGTLGSDQDKYTLTEDVSVSYLEPESNTKSSNNNSLNASDFLRRSIGNSTKRRPWSTLEYPPPGCHFVDDDYMFPDALTPTKIPSFRASKEIVYDVPYIDDKAIPRYEPEWPIGESRRTLISQLSQNSGSIFGMTAEEESSLISLEAFHLKFLVYSINV</sequence>
<dbReference type="InterPro" id="IPR052082">
    <property type="entry name" value="Myelin_sheath_structural"/>
</dbReference>
<evidence type="ECO:0000313" key="5">
    <source>
        <dbReference type="WBParaSite" id="SRDH1_79630.1"/>
    </source>
</evidence>
<evidence type="ECO:0000256" key="1">
    <source>
        <dbReference type="ARBA" id="ARBA00004123"/>
    </source>
</evidence>
<feature type="compositionally biased region" description="Basic and acidic residues" evidence="3">
    <location>
        <begin position="4862"/>
        <end position="4887"/>
    </location>
</feature>
<dbReference type="Proteomes" id="UP000050792">
    <property type="component" value="Unassembled WGS sequence"/>
</dbReference>
<keyword evidence="2" id="KW-0539">Nucleus</keyword>
<feature type="compositionally biased region" description="Basic residues" evidence="3">
    <location>
        <begin position="4888"/>
        <end position="4898"/>
    </location>
</feature>
<accession>A0AA85G7A2</accession>
<feature type="region of interest" description="Disordered" evidence="3">
    <location>
        <begin position="398"/>
        <end position="444"/>
    </location>
</feature>